<dbReference type="PANTHER" id="PTHR43404:SF1">
    <property type="entry name" value="MNN4P"/>
    <property type="match status" value="1"/>
</dbReference>
<dbReference type="InterPro" id="IPR052942">
    <property type="entry name" value="LPS_cholinephosphotransferase"/>
</dbReference>
<name>A0ABD0K9U8_9CAEN</name>
<dbReference type="Proteomes" id="UP001519460">
    <property type="component" value="Unassembled WGS sequence"/>
</dbReference>
<evidence type="ECO:0000256" key="1">
    <source>
        <dbReference type="SAM" id="Phobius"/>
    </source>
</evidence>
<evidence type="ECO:0000313" key="4">
    <source>
        <dbReference type="Proteomes" id="UP001519460"/>
    </source>
</evidence>
<feature type="domain" description="LicD/FKTN/FKRP nucleotidyltransferase" evidence="2">
    <location>
        <begin position="206"/>
        <end position="240"/>
    </location>
</feature>
<dbReference type="PANTHER" id="PTHR43404">
    <property type="entry name" value="LIPOPOLYSACCHARIDE CHOLINEPHOSPHOTRANSFERASE LICD"/>
    <property type="match status" value="1"/>
</dbReference>
<dbReference type="GO" id="GO:0009100">
    <property type="term" value="P:glycoprotein metabolic process"/>
    <property type="evidence" value="ECO:0007669"/>
    <property type="project" value="UniProtKB-ARBA"/>
</dbReference>
<dbReference type="Pfam" id="PF04991">
    <property type="entry name" value="LicD"/>
    <property type="match status" value="1"/>
</dbReference>
<gene>
    <name evidence="3" type="ORF">BaRGS_00024953</name>
</gene>
<keyword evidence="4" id="KW-1185">Reference proteome</keyword>
<protein>
    <recommendedName>
        <fullName evidence="2">LicD/FKTN/FKRP nucleotidyltransferase domain-containing protein</fullName>
    </recommendedName>
</protein>
<evidence type="ECO:0000259" key="2">
    <source>
        <dbReference type="Pfam" id="PF04991"/>
    </source>
</evidence>
<keyword evidence="1" id="KW-1133">Transmembrane helix</keyword>
<evidence type="ECO:0000313" key="3">
    <source>
        <dbReference type="EMBL" id="KAK7483845.1"/>
    </source>
</evidence>
<feature type="transmembrane region" description="Helical" evidence="1">
    <location>
        <begin position="21"/>
        <end position="39"/>
    </location>
</feature>
<keyword evidence="1" id="KW-0472">Membrane</keyword>
<proteinExistence type="predicted"/>
<keyword evidence="1" id="KW-0812">Transmembrane</keyword>
<dbReference type="AlphaFoldDB" id="A0ABD0K9U8"/>
<organism evidence="3 4">
    <name type="scientific">Batillaria attramentaria</name>
    <dbReference type="NCBI Taxonomy" id="370345"/>
    <lineage>
        <taxon>Eukaryota</taxon>
        <taxon>Metazoa</taxon>
        <taxon>Spiralia</taxon>
        <taxon>Lophotrochozoa</taxon>
        <taxon>Mollusca</taxon>
        <taxon>Gastropoda</taxon>
        <taxon>Caenogastropoda</taxon>
        <taxon>Sorbeoconcha</taxon>
        <taxon>Cerithioidea</taxon>
        <taxon>Batillariidae</taxon>
        <taxon>Batillaria</taxon>
    </lineage>
</organism>
<reference evidence="3 4" key="1">
    <citation type="journal article" date="2023" name="Sci. Data">
        <title>Genome assembly of the Korean intertidal mud-creeper Batillaria attramentaria.</title>
        <authorList>
            <person name="Patra A.K."/>
            <person name="Ho P.T."/>
            <person name="Jun S."/>
            <person name="Lee S.J."/>
            <person name="Kim Y."/>
            <person name="Won Y.J."/>
        </authorList>
    </citation>
    <scope>NUCLEOTIDE SEQUENCE [LARGE SCALE GENOMIC DNA]</scope>
    <source>
        <strain evidence="3">Wonlab-2016</strain>
    </source>
</reference>
<dbReference type="InterPro" id="IPR007074">
    <property type="entry name" value="LicD/FKTN/FKRP_NTP_transf"/>
</dbReference>
<accession>A0ABD0K9U8</accession>
<dbReference type="EMBL" id="JACVVK020000220">
    <property type="protein sequence ID" value="KAK7483845.1"/>
    <property type="molecule type" value="Genomic_DNA"/>
</dbReference>
<comment type="caution">
    <text evidence="3">The sequence shown here is derived from an EMBL/GenBank/DDBJ whole genome shotgun (WGS) entry which is preliminary data.</text>
</comment>
<sequence>MTVTWKRMCCVSKQARVAKCAILLILGVYLYLYFTNFWAETVTSYMMAALEKASPLDNGAERTLRSYQQLYVDVEENDLLLLEPSQTPPYEETQPEELPIFWKEHSEQDILKRKSRPMQNFSISDPYNHSDSNLNLVPLRVNLSEVDNFGKQAFPEYHKEVARLQNASQDDVTTAEDLTMLELFPPLSAESRAQLIFTMDVFVRACRQYGWTYFLVGGTLLGAYRHHGLIPWDVDIDVVVNGSNWREVRHVLGNTPGFTLWTQRSGVWRFYLSHLPKVESPSKWPFVEIYFFSEDDEHLWGLTNSLKYLMVDRERVLPLSTSRWEHLNVSVPACTERMVKTEFDVSRCVSHYMVSETEGFDVREPEGNVDCSRLYSVYPFVFRNQSHDTDIVVESRRIGQSVVEEVTKSVEPKLCQN</sequence>